<dbReference type="OrthoDB" id="8954335at2759"/>
<gene>
    <name evidence="2" type="ORF">CPB83DRAFT_809508</name>
</gene>
<proteinExistence type="predicted"/>
<organism evidence="2 3">
    <name type="scientific">Crepidotus variabilis</name>
    <dbReference type="NCBI Taxonomy" id="179855"/>
    <lineage>
        <taxon>Eukaryota</taxon>
        <taxon>Fungi</taxon>
        <taxon>Dikarya</taxon>
        <taxon>Basidiomycota</taxon>
        <taxon>Agaricomycotina</taxon>
        <taxon>Agaricomycetes</taxon>
        <taxon>Agaricomycetidae</taxon>
        <taxon>Agaricales</taxon>
        <taxon>Agaricineae</taxon>
        <taxon>Crepidotaceae</taxon>
        <taxon>Crepidotus</taxon>
    </lineage>
</organism>
<reference evidence="2" key="1">
    <citation type="submission" date="2020-11" db="EMBL/GenBank/DDBJ databases">
        <authorList>
            <consortium name="DOE Joint Genome Institute"/>
            <person name="Ahrendt S."/>
            <person name="Riley R."/>
            <person name="Andreopoulos W."/>
            <person name="Labutti K."/>
            <person name="Pangilinan J."/>
            <person name="Ruiz-Duenas F.J."/>
            <person name="Barrasa J.M."/>
            <person name="Sanchez-Garcia M."/>
            <person name="Camarero S."/>
            <person name="Miyauchi S."/>
            <person name="Serrano A."/>
            <person name="Linde D."/>
            <person name="Babiker R."/>
            <person name="Drula E."/>
            <person name="Ayuso-Fernandez I."/>
            <person name="Pacheco R."/>
            <person name="Padilla G."/>
            <person name="Ferreira P."/>
            <person name="Barriuso J."/>
            <person name="Kellner H."/>
            <person name="Castanera R."/>
            <person name="Alfaro M."/>
            <person name="Ramirez L."/>
            <person name="Pisabarro A.G."/>
            <person name="Kuo A."/>
            <person name="Tritt A."/>
            <person name="Lipzen A."/>
            <person name="He G."/>
            <person name="Yan M."/>
            <person name="Ng V."/>
            <person name="Cullen D."/>
            <person name="Martin F."/>
            <person name="Rosso M.-N."/>
            <person name="Henrissat B."/>
            <person name="Hibbett D."/>
            <person name="Martinez A.T."/>
            <person name="Grigoriev I.V."/>
        </authorList>
    </citation>
    <scope>NUCLEOTIDE SEQUENCE</scope>
    <source>
        <strain evidence="2">CBS 506.95</strain>
    </source>
</reference>
<keyword evidence="3" id="KW-1185">Reference proteome</keyword>
<name>A0A9P6ELP6_9AGAR</name>
<dbReference type="Gene3D" id="3.40.50.300">
    <property type="entry name" value="P-loop containing nucleotide triphosphate hydrolases"/>
    <property type="match status" value="1"/>
</dbReference>
<evidence type="ECO:0000313" key="3">
    <source>
        <dbReference type="Proteomes" id="UP000807306"/>
    </source>
</evidence>
<dbReference type="Pfam" id="PF01926">
    <property type="entry name" value="MMR_HSR1"/>
    <property type="match status" value="1"/>
</dbReference>
<evidence type="ECO:0000259" key="1">
    <source>
        <dbReference type="Pfam" id="PF01926"/>
    </source>
</evidence>
<feature type="domain" description="G" evidence="1">
    <location>
        <begin position="45"/>
        <end position="115"/>
    </location>
</feature>
<dbReference type="CDD" id="cd00882">
    <property type="entry name" value="Ras_like_GTPase"/>
    <property type="match status" value="1"/>
</dbReference>
<evidence type="ECO:0000313" key="2">
    <source>
        <dbReference type="EMBL" id="KAF9531160.1"/>
    </source>
</evidence>
<sequence>MRRVYMAFTKIANYSPRRASFNPHSSRMVQRPTSTELKDGDTVFIVVLGITGCGKTTFINEASDSNLVVGKSLFSQTQEITLSKPFTVEPPGEGKKFDVILIDTPGFDNTAKTSDVKIRQLIKAELERLDTEKGKLAGAIYLHRISDNRIGDTATKSTKIFRQVGSHVSMDKVVISTSFWSKEQLDGVFREIDLEDHPIFSQIQEKGAQMMRHDSGKDSAMEIIWAILTKSPQAKVAQEERIKERKALSNQDNSQMLSMEFDKQAQVSKQEIRNLDAQLKGI</sequence>
<dbReference type="GO" id="GO:0005525">
    <property type="term" value="F:GTP binding"/>
    <property type="evidence" value="ECO:0007669"/>
    <property type="project" value="InterPro"/>
</dbReference>
<dbReference type="Proteomes" id="UP000807306">
    <property type="component" value="Unassembled WGS sequence"/>
</dbReference>
<protein>
    <recommendedName>
        <fullName evidence="1">G domain-containing protein</fullName>
    </recommendedName>
</protein>
<dbReference type="InterPro" id="IPR027417">
    <property type="entry name" value="P-loop_NTPase"/>
</dbReference>
<dbReference type="SUPFAM" id="SSF52540">
    <property type="entry name" value="P-loop containing nucleoside triphosphate hydrolases"/>
    <property type="match status" value="1"/>
</dbReference>
<dbReference type="InterPro" id="IPR006073">
    <property type="entry name" value="GTP-bd"/>
</dbReference>
<dbReference type="AlphaFoldDB" id="A0A9P6ELP6"/>
<comment type="caution">
    <text evidence="2">The sequence shown here is derived from an EMBL/GenBank/DDBJ whole genome shotgun (WGS) entry which is preliminary data.</text>
</comment>
<accession>A0A9P6ELP6</accession>
<dbReference type="EMBL" id="MU157836">
    <property type="protein sequence ID" value="KAF9531160.1"/>
    <property type="molecule type" value="Genomic_DNA"/>
</dbReference>